<evidence type="ECO:0000313" key="2">
    <source>
        <dbReference type="Proteomes" id="UP000652755"/>
    </source>
</evidence>
<dbReference type="RefSeq" id="WP_187070964.1">
    <property type="nucleotide sequence ID" value="NZ_JACRYL010000006.1"/>
</dbReference>
<accession>A0ABR7KR81</accession>
<proteinExistence type="predicted"/>
<evidence type="ECO:0000313" key="1">
    <source>
        <dbReference type="EMBL" id="MBC6110503.1"/>
    </source>
</evidence>
<protein>
    <submittedName>
        <fullName evidence="1">DUF3095 domain-containing protein</fullName>
    </submittedName>
</protein>
<dbReference type="Proteomes" id="UP000652755">
    <property type="component" value="Unassembled WGS sequence"/>
</dbReference>
<dbReference type="EMBL" id="JACRYL010000006">
    <property type="protein sequence ID" value="MBC6110503.1"/>
    <property type="molecule type" value="Genomic_DNA"/>
</dbReference>
<reference evidence="1 2" key="1">
    <citation type="submission" date="2020-08" db="EMBL/GenBank/DDBJ databases">
        <authorList>
            <person name="Sun Q."/>
            <person name="Inoue M."/>
        </authorList>
    </citation>
    <scope>NUCLEOTIDE SEQUENCE [LARGE SCALE GENOMIC DNA]</scope>
    <source>
        <strain evidence="1 2">CCM 8938</strain>
    </source>
</reference>
<dbReference type="InterPro" id="IPR021445">
    <property type="entry name" value="DUF3095"/>
</dbReference>
<keyword evidence="2" id="KW-1185">Reference proteome</keyword>
<organism evidence="1 2">
    <name type="scientific">Pedobacter fastidiosus</name>
    <dbReference type="NCBI Taxonomy" id="2765361"/>
    <lineage>
        <taxon>Bacteria</taxon>
        <taxon>Pseudomonadati</taxon>
        <taxon>Bacteroidota</taxon>
        <taxon>Sphingobacteriia</taxon>
        <taxon>Sphingobacteriales</taxon>
        <taxon>Sphingobacteriaceae</taxon>
        <taxon>Pedobacter</taxon>
    </lineage>
</organism>
<sequence length="388" mass="43758">MPSNNIANFYSNLPKNKISLSELLLKNKLFHNVPNDWFVIITDIKSSTNAVLEGLHENVNLIATGSIVTVLNISFKASISVPFFFGGDGATFIIPPSIVNDSMKALALYKANTLANFNLELRTGIISVKEIYEHGHELKICKFNSTENFSIPIVLGNGLNYAEKIIKGDDYLTADQDTENQELDLSGMQCRWDKIEPPEHSEEVVTLIVLAQDFKKQAKVFSKVIKHIDRIYGLPEKRQPISIPKLIFRTSFNNLGKEMRSRIGKINVLELVKTWFVNLYGYIYFRTDSGKNYLKKLVEMSDTLVIDGRINTVITGTEKQRLILQHALNDMENEQDILYGLFVSGESVMSCYVRDLVDDHIHFVDGSEGGYTKAAGILKQKLKKISSI</sequence>
<name>A0ABR7KR81_9SPHI</name>
<comment type="caution">
    <text evidence="1">The sequence shown here is derived from an EMBL/GenBank/DDBJ whole genome shotgun (WGS) entry which is preliminary data.</text>
</comment>
<dbReference type="Pfam" id="PF11294">
    <property type="entry name" value="DUF3095"/>
    <property type="match status" value="1"/>
</dbReference>
<gene>
    <name evidence="1" type="ORF">H7U22_08710</name>
</gene>